<protein>
    <submittedName>
        <fullName evidence="3">MalM family protein</fullName>
    </submittedName>
</protein>
<feature type="region of interest" description="Disordered" evidence="1">
    <location>
        <begin position="262"/>
        <end position="290"/>
    </location>
</feature>
<feature type="compositionally biased region" description="Low complexity" evidence="1">
    <location>
        <begin position="266"/>
        <end position="290"/>
    </location>
</feature>
<dbReference type="EMBL" id="JBGBPY010000001">
    <property type="protein sequence ID" value="MEY2181341.1"/>
    <property type="molecule type" value="Genomic_DNA"/>
</dbReference>
<comment type="caution">
    <text evidence="3">The sequence shown here is derived from an EMBL/GenBank/DDBJ whole genome shotgun (WGS) entry which is preliminary data.</text>
</comment>
<feature type="chain" id="PRO_5047223098" evidence="2">
    <location>
        <begin position="20"/>
        <end position="290"/>
    </location>
</feature>
<reference evidence="3 4" key="1">
    <citation type="submission" date="2024-07" db="EMBL/GenBank/DDBJ databases">
        <title>Molecular mechanisms and environmental adaptations of flagellar loss and biofilm growth of Rhodanobacter under environmental stress.</title>
        <authorList>
            <person name="Chen M."/>
        </authorList>
    </citation>
    <scope>NUCLEOTIDE SEQUENCE [LARGE SCALE GENOMIC DNA]</scope>
    <source>
        <strain evidence="3 4">RS22</strain>
    </source>
</reference>
<organism evidence="3 4">
    <name type="scientific">Rhodanobacter humi</name>
    <dbReference type="NCBI Taxonomy" id="1888173"/>
    <lineage>
        <taxon>Bacteria</taxon>
        <taxon>Pseudomonadati</taxon>
        <taxon>Pseudomonadota</taxon>
        <taxon>Gammaproteobacteria</taxon>
        <taxon>Lysobacterales</taxon>
        <taxon>Rhodanobacteraceae</taxon>
        <taxon>Rhodanobacter</taxon>
    </lineage>
</organism>
<accession>A0ABV4API8</accession>
<dbReference type="Proteomes" id="UP001562159">
    <property type="component" value="Unassembled WGS sequence"/>
</dbReference>
<gene>
    <name evidence="3" type="ORF">AB7878_02840</name>
</gene>
<dbReference type="PROSITE" id="PS51257">
    <property type="entry name" value="PROKAR_LIPOPROTEIN"/>
    <property type="match status" value="1"/>
</dbReference>
<evidence type="ECO:0000313" key="4">
    <source>
        <dbReference type="Proteomes" id="UP001562159"/>
    </source>
</evidence>
<name>A0ABV4API8_9GAMM</name>
<keyword evidence="4" id="KW-1185">Reference proteome</keyword>
<evidence type="ECO:0000256" key="2">
    <source>
        <dbReference type="SAM" id="SignalP"/>
    </source>
</evidence>
<proteinExistence type="predicted"/>
<sequence length="290" mass="30882">MTHRFPTLALALAATLLLAGCHTVKDLVPTTLVPPNLRAPENTDDPLKQAQQRLLDATPCCTSFADFSYQNLLPWQPQPFTLGSGSSVANLAGTHSYFLAFRLPEGAKLPYRVAFKSELNGRWLKSSYLFAPTVVMLDSGFQPIGSSADISLCEHMGWSDAASGAFGSYTVDNPLARYLLVYSSAAQQTGKTYWEQSPAAFNSKATLDMNSSGSFSVPHGPDGTIWVGMMDNTYAKAVDNAICKKPQEGDGVLNTLRTALPLPWNSNTSSTGPNSTGTSAGGSTTKAKGS</sequence>
<keyword evidence="2" id="KW-0732">Signal</keyword>
<feature type="signal peptide" evidence="2">
    <location>
        <begin position="1"/>
        <end position="19"/>
    </location>
</feature>
<evidence type="ECO:0000256" key="1">
    <source>
        <dbReference type="SAM" id="MobiDB-lite"/>
    </source>
</evidence>
<evidence type="ECO:0000313" key="3">
    <source>
        <dbReference type="EMBL" id="MEY2181341.1"/>
    </source>
</evidence>